<dbReference type="GO" id="GO:0007017">
    <property type="term" value="P:microtubule-based process"/>
    <property type="evidence" value="ECO:0007669"/>
    <property type="project" value="InterPro"/>
</dbReference>
<evidence type="ECO:0000256" key="1">
    <source>
        <dbReference type="SAM" id="MobiDB-lite"/>
    </source>
</evidence>
<dbReference type="EMBL" id="JAAMPI010000335">
    <property type="protein sequence ID" value="KAF4632574.1"/>
    <property type="molecule type" value="Genomic_DNA"/>
</dbReference>
<dbReference type="AlphaFoldDB" id="A0A8H4RPJ5"/>
<gene>
    <name evidence="2" type="ORF">G7Y89_g5553</name>
</gene>
<dbReference type="Gene3D" id="3.30.740.10">
    <property type="entry name" value="Protein Inhibitor Of Neuronal Nitric Oxide Synthase"/>
    <property type="match status" value="1"/>
</dbReference>
<dbReference type="InterPro" id="IPR037177">
    <property type="entry name" value="DLC_sf"/>
</dbReference>
<name>A0A8H4RPJ5_9HELO</name>
<keyword evidence="3" id="KW-1185">Reference proteome</keyword>
<feature type="region of interest" description="Disordered" evidence="1">
    <location>
        <begin position="213"/>
        <end position="235"/>
    </location>
</feature>
<comment type="caution">
    <text evidence="2">The sequence shown here is derived from an EMBL/GenBank/DDBJ whole genome shotgun (WGS) entry which is preliminary data.</text>
</comment>
<proteinExistence type="predicted"/>
<evidence type="ECO:0000313" key="3">
    <source>
        <dbReference type="Proteomes" id="UP000566819"/>
    </source>
</evidence>
<dbReference type="GO" id="GO:0030286">
    <property type="term" value="C:dynein complex"/>
    <property type="evidence" value="ECO:0007669"/>
    <property type="project" value="InterPro"/>
</dbReference>
<evidence type="ECO:0000313" key="2">
    <source>
        <dbReference type="EMBL" id="KAF4632574.1"/>
    </source>
</evidence>
<dbReference type="SUPFAM" id="SSF54648">
    <property type="entry name" value="DLC"/>
    <property type="match status" value="1"/>
</dbReference>
<dbReference type="Proteomes" id="UP000566819">
    <property type="component" value="Unassembled WGS sequence"/>
</dbReference>
<protein>
    <submittedName>
        <fullName evidence="2">Uncharacterized protein</fullName>
    </submittedName>
</protein>
<reference evidence="2 3" key="1">
    <citation type="submission" date="2020-03" db="EMBL/GenBank/DDBJ databases">
        <title>Draft Genome Sequence of Cudoniella acicularis.</title>
        <authorList>
            <person name="Buettner E."/>
            <person name="Kellner H."/>
        </authorList>
    </citation>
    <scope>NUCLEOTIDE SEQUENCE [LARGE SCALE GENOMIC DNA]</scope>
    <source>
        <strain evidence="2 3">DSM 108380</strain>
    </source>
</reference>
<accession>A0A8H4RPJ5</accession>
<sequence length="235" mass="26770">MTACRNTQQPSAGKFQFKPRRTTLNCTNFHALWQAVVEFHHNTKWEGRGSRSAAYTNGLWTTQRTAYLSYDLRRVKGPIWHCIVGRNFGSFVRRGHAWLWPEQFLSQRCRSQLQPALEVFTNQGQHNTLIKLREVYINPRSYTVNGPGMSGPNLNSPNLGRAYEYEHYQFERYKQEAPKLMLPLSENKKPASCSKKLRTHILAPCTTVAVATTPPPLSSPSTSPAIPQAENQPLD</sequence>
<organism evidence="2 3">
    <name type="scientific">Cudoniella acicularis</name>
    <dbReference type="NCBI Taxonomy" id="354080"/>
    <lineage>
        <taxon>Eukaryota</taxon>
        <taxon>Fungi</taxon>
        <taxon>Dikarya</taxon>
        <taxon>Ascomycota</taxon>
        <taxon>Pezizomycotina</taxon>
        <taxon>Leotiomycetes</taxon>
        <taxon>Helotiales</taxon>
        <taxon>Tricladiaceae</taxon>
        <taxon>Cudoniella</taxon>
    </lineage>
</organism>
<dbReference type="OrthoDB" id="10033309at2759"/>